<accession>A0AAE1HDM5</accession>
<name>A0AAE1HDM5_9NEOP</name>
<dbReference type="PANTHER" id="PTHR46601">
    <property type="entry name" value="ULP_PROTEASE DOMAIN-CONTAINING PROTEIN"/>
    <property type="match status" value="1"/>
</dbReference>
<dbReference type="EMBL" id="JAHWGI010000975">
    <property type="protein sequence ID" value="KAK3919273.1"/>
    <property type="molecule type" value="Genomic_DNA"/>
</dbReference>
<reference evidence="1" key="2">
    <citation type="journal article" date="2023" name="BMC Genomics">
        <title>Pest status, molecular evolution, and epigenetic factors derived from the genome assembly of Frankliniella fusca, a thysanopteran phytovirus vector.</title>
        <authorList>
            <person name="Catto M.A."/>
            <person name="Labadie P.E."/>
            <person name="Jacobson A.L."/>
            <person name="Kennedy G.G."/>
            <person name="Srinivasan R."/>
            <person name="Hunt B.G."/>
        </authorList>
    </citation>
    <scope>NUCLEOTIDE SEQUENCE</scope>
    <source>
        <strain evidence="1">PL_HMW_Pooled</strain>
    </source>
</reference>
<dbReference type="Proteomes" id="UP001219518">
    <property type="component" value="Unassembled WGS sequence"/>
</dbReference>
<dbReference type="AlphaFoldDB" id="A0AAE1HDM5"/>
<evidence type="ECO:0000313" key="2">
    <source>
        <dbReference type="Proteomes" id="UP001219518"/>
    </source>
</evidence>
<organism evidence="1 2">
    <name type="scientific">Frankliniella fusca</name>
    <dbReference type="NCBI Taxonomy" id="407009"/>
    <lineage>
        <taxon>Eukaryota</taxon>
        <taxon>Metazoa</taxon>
        <taxon>Ecdysozoa</taxon>
        <taxon>Arthropoda</taxon>
        <taxon>Hexapoda</taxon>
        <taxon>Insecta</taxon>
        <taxon>Pterygota</taxon>
        <taxon>Neoptera</taxon>
        <taxon>Paraneoptera</taxon>
        <taxon>Thysanoptera</taxon>
        <taxon>Terebrantia</taxon>
        <taxon>Thripoidea</taxon>
        <taxon>Thripidae</taxon>
        <taxon>Frankliniella</taxon>
    </lineage>
</organism>
<evidence type="ECO:0000313" key="1">
    <source>
        <dbReference type="EMBL" id="KAK3919273.1"/>
    </source>
</evidence>
<dbReference type="PANTHER" id="PTHR46601:SF1">
    <property type="entry name" value="ADF-H DOMAIN-CONTAINING PROTEIN"/>
    <property type="match status" value="1"/>
</dbReference>
<protein>
    <submittedName>
        <fullName evidence="1">ARL14 effector protein</fullName>
    </submittedName>
</protein>
<reference evidence="1" key="1">
    <citation type="submission" date="2021-07" db="EMBL/GenBank/DDBJ databases">
        <authorList>
            <person name="Catto M.A."/>
            <person name="Jacobson A."/>
            <person name="Kennedy G."/>
            <person name="Labadie P."/>
            <person name="Hunt B.G."/>
            <person name="Srinivasan R."/>
        </authorList>
    </citation>
    <scope>NUCLEOTIDE SEQUENCE</scope>
    <source>
        <strain evidence="1">PL_HMW_Pooled</strain>
        <tissue evidence="1">Head</tissue>
    </source>
</reference>
<keyword evidence="2" id="KW-1185">Reference proteome</keyword>
<comment type="caution">
    <text evidence="1">The sequence shown here is derived from an EMBL/GenBank/DDBJ whole genome shotgun (WGS) entry which is preliminary data.</text>
</comment>
<gene>
    <name evidence="1" type="ORF">KUF71_008422</name>
</gene>
<sequence>MCSLEGHFGACNGPDYTKDNFTHEEWYLLKLRSKIHVLEKVCENHRMNYLVFYGSRQKKCCDPFSVKHHKKPVDGTKEISMHMHLKSKPCPLFSTLIPGQKLCKNCFCFISGELAKISSDSSPANSQEQFQTSGDLAARVIEVAGSVGNVIGLPTPSERILDLDHQEPGSSRPLDESIDLFADEEEDGQHKYNTRYKNQEFFKDQSNKYLVEGSGSEDTDGTPGYNASQEALKKLNASLAAIDESPIQKRKLTTQTYVPTKIQKLGDKVETLFKTVGAASSVMTPEKLFQTQTIDALLQKFEVSESRAEKIMVLSIALVSMQQTEVLEIFGPLGATSYMIKKTADLMKLDNQGILPVSLPKKGRRLPEETIKAIQSFYEDDEHASRLMPGKKDYVSVLENGVRIQKQKRLVLCNLKELHVLFEKHTGIKVSFSTFAKHRPKHCVLAGAAGTHTVCVCIYHENFKLMNDTFDMKECDEKFGSYKDVMASVLCDPPTSDCYINACCPKCPGLQPLQEKMLAYLDANFIETLTFDQWTSTDRCNLETLSMKSDDFVETYINKLKILLPHHHIAKEQAAYLKKAKEELKQGEVLVICDFAENYTCLIQDSIQSYYWKQDQVTLHPFCAYYRDEDNELKQVSYTIVSEYMKHSITAVHTFQKKFVEFLRPIAPDLKLIKYFSDGAAQQYKNRFNVIKLDYHEKDFGVLGEWHFFATSHGKGPCDGQAGALKREACKASLQMKKIRNPREFYKWAKARQDTQDGTKVCFVTSQEVLESEAELEPRFARALKISDIRSCHAVIPKVSSEVETKILSSATSGTLAPVELKRKEPLSDDLTPGQCVTVVCGAGWTPALISSVNHTSKKISAVFLKKTRQVPDKFTVPPQNSELKQFHFKEVLTILNSQPEEGLYHISKNNKIRAAWQLQSYQELIKAGGVLNVQPAPQQPASRYLWTDVSVEQYVIVQHEESWIFGQILSLDASCQEILVACSVKTQSKYKFTIPENADQWPFQLRELVLIVQPKRVSELFILSKNDLKSIQEILY</sequence>
<proteinExistence type="predicted"/>